<accession>A0A0A9H7X5</accession>
<organism evidence="1">
    <name type="scientific">Arundo donax</name>
    <name type="common">Giant reed</name>
    <name type="synonym">Donax arundinaceus</name>
    <dbReference type="NCBI Taxonomy" id="35708"/>
    <lineage>
        <taxon>Eukaryota</taxon>
        <taxon>Viridiplantae</taxon>
        <taxon>Streptophyta</taxon>
        <taxon>Embryophyta</taxon>
        <taxon>Tracheophyta</taxon>
        <taxon>Spermatophyta</taxon>
        <taxon>Magnoliopsida</taxon>
        <taxon>Liliopsida</taxon>
        <taxon>Poales</taxon>
        <taxon>Poaceae</taxon>
        <taxon>PACMAD clade</taxon>
        <taxon>Arundinoideae</taxon>
        <taxon>Arundineae</taxon>
        <taxon>Arundo</taxon>
    </lineage>
</organism>
<name>A0A0A9H7X5_ARUDO</name>
<sequence length="27" mass="3098">MQESCRSRTKVLVLIPAFNCELKCRAT</sequence>
<evidence type="ECO:0000313" key="1">
    <source>
        <dbReference type="EMBL" id="JAE31904.1"/>
    </source>
</evidence>
<dbReference type="AlphaFoldDB" id="A0A0A9H7X5"/>
<dbReference type="EMBL" id="GBRH01165992">
    <property type="protein sequence ID" value="JAE31904.1"/>
    <property type="molecule type" value="Transcribed_RNA"/>
</dbReference>
<protein>
    <submittedName>
        <fullName evidence="1">Uncharacterized protein</fullName>
    </submittedName>
</protein>
<reference evidence="1" key="2">
    <citation type="journal article" date="2015" name="Data Brief">
        <title>Shoot transcriptome of the giant reed, Arundo donax.</title>
        <authorList>
            <person name="Barrero R.A."/>
            <person name="Guerrero F.D."/>
            <person name="Moolhuijzen P."/>
            <person name="Goolsby J.A."/>
            <person name="Tidwell J."/>
            <person name="Bellgard S.E."/>
            <person name="Bellgard M.I."/>
        </authorList>
    </citation>
    <scope>NUCLEOTIDE SEQUENCE</scope>
    <source>
        <tissue evidence="1">Shoot tissue taken approximately 20 cm above the soil surface</tissue>
    </source>
</reference>
<proteinExistence type="predicted"/>
<reference evidence="1" key="1">
    <citation type="submission" date="2014-09" db="EMBL/GenBank/DDBJ databases">
        <authorList>
            <person name="Magalhaes I.L.F."/>
            <person name="Oliveira U."/>
            <person name="Santos F.R."/>
            <person name="Vidigal T.H.D.A."/>
            <person name="Brescovit A.D."/>
            <person name="Santos A.J."/>
        </authorList>
    </citation>
    <scope>NUCLEOTIDE SEQUENCE</scope>
    <source>
        <tissue evidence="1">Shoot tissue taken approximately 20 cm above the soil surface</tissue>
    </source>
</reference>